<sequence>MALVLVCVVLALLILLVRYHSELLRWSRSRIEFVRLVDKIPGPPAFPIIGCAHMFKLKIEDFAAQMFEYSNSCVAQGDPLVRIWMGPFAVICVFNPESVKTVLESTTVISKGTEYKIMERWLGTGLLTSKGDKWRRRRKMITPAFHFNVLNSFLSVHDKEAQIFISQLEKYADSGQAFDLYPYFKRLTLDIICETSMGVKINAQTNHSHYYIQAVKRINELSFLYSRMPWLWIKPIWYALGYGKEYDQCLKLLTDFTRMVISNRRKTLEDERVQNSANLNMNEFRGRSAFLDLLLHYQREDKTLTDEDIREEVDTFMFEGHDTTASGLAWSIWCLANHPEYQDKVVKEIDDIFGDSTKPCTNDDLKELKYLEKCIKETMRLFPPVPIFTRMVEDKNFECLGYKIPPGCTLLISPMVLQRCSKIFDNANDFDPENFSAERIASRHPFAYIPFSAGPRNCIGQKFALMEEKTVLSWFFRRYTVKPAVAYYESFPCPEITLRPSNGIPVQITRRVYLDKNYK</sequence>
<gene>
    <name evidence="8" type="ORF">DdX_05634</name>
</gene>
<dbReference type="PRINTS" id="PR00385">
    <property type="entry name" value="P450"/>
</dbReference>
<dbReference type="Gene3D" id="1.10.630.10">
    <property type="entry name" value="Cytochrome P450"/>
    <property type="match status" value="1"/>
</dbReference>
<keyword evidence="4 6" id="KW-0408">Iron</keyword>
<comment type="caution">
    <text evidence="8">The sequence shown here is derived from an EMBL/GenBank/DDBJ whole genome shotgun (WGS) entry which is preliminary data.</text>
</comment>
<dbReference type="Pfam" id="PF00067">
    <property type="entry name" value="p450"/>
    <property type="match status" value="1"/>
</dbReference>
<keyword evidence="9" id="KW-1185">Reference proteome</keyword>
<keyword evidence="3 6" id="KW-0349">Heme</keyword>
<dbReference type="EMBL" id="JAKKPZ010000006">
    <property type="protein sequence ID" value="KAI1720250.1"/>
    <property type="molecule type" value="Genomic_DNA"/>
</dbReference>
<evidence type="ECO:0000256" key="4">
    <source>
        <dbReference type="ARBA" id="ARBA00023004"/>
    </source>
</evidence>
<keyword evidence="7" id="KW-0560">Oxidoreductase</keyword>
<dbReference type="Proteomes" id="UP001201812">
    <property type="component" value="Unassembled WGS sequence"/>
</dbReference>
<evidence type="ECO:0000313" key="9">
    <source>
        <dbReference type="Proteomes" id="UP001201812"/>
    </source>
</evidence>
<dbReference type="PANTHER" id="PTHR24291">
    <property type="entry name" value="CYTOCHROME P450 FAMILY 4"/>
    <property type="match status" value="1"/>
</dbReference>
<dbReference type="InterPro" id="IPR002401">
    <property type="entry name" value="Cyt_P450_E_grp-I"/>
</dbReference>
<proteinExistence type="inferred from homology"/>
<dbReference type="GO" id="GO:0005506">
    <property type="term" value="F:iron ion binding"/>
    <property type="evidence" value="ECO:0007669"/>
    <property type="project" value="InterPro"/>
</dbReference>
<evidence type="ECO:0000256" key="7">
    <source>
        <dbReference type="RuleBase" id="RU000461"/>
    </source>
</evidence>
<dbReference type="PRINTS" id="PR00463">
    <property type="entry name" value="EP450I"/>
</dbReference>
<dbReference type="GO" id="GO:0016705">
    <property type="term" value="F:oxidoreductase activity, acting on paired donors, with incorporation or reduction of molecular oxygen"/>
    <property type="evidence" value="ECO:0007669"/>
    <property type="project" value="InterPro"/>
</dbReference>
<keyword evidence="6 7" id="KW-0479">Metal-binding</keyword>
<keyword evidence="5 7" id="KW-0503">Monooxygenase</keyword>
<dbReference type="SUPFAM" id="SSF48264">
    <property type="entry name" value="Cytochrome P450"/>
    <property type="match status" value="1"/>
</dbReference>
<feature type="binding site" description="axial binding residue" evidence="6">
    <location>
        <position position="458"/>
    </location>
    <ligand>
        <name>heme</name>
        <dbReference type="ChEBI" id="CHEBI:30413"/>
    </ligand>
    <ligandPart>
        <name>Fe</name>
        <dbReference type="ChEBI" id="CHEBI:18248"/>
    </ligandPart>
</feature>
<dbReference type="PROSITE" id="PS00086">
    <property type="entry name" value="CYTOCHROME_P450"/>
    <property type="match status" value="1"/>
</dbReference>
<accession>A0AAD4R3K3</accession>
<organism evidence="8 9">
    <name type="scientific">Ditylenchus destructor</name>
    <dbReference type="NCBI Taxonomy" id="166010"/>
    <lineage>
        <taxon>Eukaryota</taxon>
        <taxon>Metazoa</taxon>
        <taxon>Ecdysozoa</taxon>
        <taxon>Nematoda</taxon>
        <taxon>Chromadorea</taxon>
        <taxon>Rhabditida</taxon>
        <taxon>Tylenchina</taxon>
        <taxon>Tylenchomorpha</taxon>
        <taxon>Sphaerularioidea</taxon>
        <taxon>Anguinidae</taxon>
        <taxon>Anguininae</taxon>
        <taxon>Ditylenchus</taxon>
    </lineage>
</organism>
<reference evidence="8" key="1">
    <citation type="submission" date="2022-01" db="EMBL/GenBank/DDBJ databases">
        <title>Genome Sequence Resource for Two Populations of Ditylenchus destructor, the Migratory Endoparasitic Phytonematode.</title>
        <authorList>
            <person name="Zhang H."/>
            <person name="Lin R."/>
            <person name="Xie B."/>
        </authorList>
    </citation>
    <scope>NUCLEOTIDE SEQUENCE</scope>
    <source>
        <strain evidence="8">BazhouSP</strain>
    </source>
</reference>
<evidence type="ECO:0000256" key="6">
    <source>
        <dbReference type="PIRSR" id="PIRSR602401-1"/>
    </source>
</evidence>
<protein>
    <submittedName>
        <fullName evidence="8">Cytochrome p450 domain-containing protein</fullName>
    </submittedName>
</protein>
<comment type="cofactor">
    <cofactor evidence="1 6">
        <name>heme</name>
        <dbReference type="ChEBI" id="CHEBI:30413"/>
    </cofactor>
</comment>
<dbReference type="InterPro" id="IPR050196">
    <property type="entry name" value="Cytochrome_P450_Monoox"/>
</dbReference>
<comment type="similarity">
    <text evidence="2 7">Belongs to the cytochrome P450 family.</text>
</comment>
<dbReference type="CDD" id="cd20628">
    <property type="entry name" value="CYP4"/>
    <property type="match status" value="1"/>
</dbReference>
<dbReference type="GO" id="GO:0004497">
    <property type="term" value="F:monooxygenase activity"/>
    <property type="evidence" value="ECO:0007669"/>
    <property type="project" value="UniProtKB-KW"/>
</dbReference>
<evidence type="ECO:0000256" key="5">
    <source>
        <dbReference type="ARBA" id="ARBA00023033"/>
    </source>
</evidence>
<evidence type="ECO:0000256" key="3">
    <source>
        <dbReference type="ARBA" id="ARBA00022617"/>
    </source>
</evidence>
<dbReference type="InterPro" id="IPR017972">
    <property type="entry name" value="Cyt_P450_CS"/>
</dbReference>
<evidence type="ECO:0000256" key="1">
    <source>
        <dbReference type="ARBA" id="ARBA00001971"/>
    </source>
</evidence>
<dbReference type="InterPro" id="IPR036396">
    <property type="entry name" value="Cyt_P450_sf"/>
</dbReference>
<name>A0AAD4R3K3_9BILA</name>
<evidence type="ECO:0000256" key="2">
    <source>
        <dbReference type="ARBA" id="ARBA00010617"/>
    </source>
</evidence>
<dbReference type="GO" id="GO:0020037">
    <property type="term" value="F:heme binding"/>
    <property type="evidence" value="ECO:0007669"/>
    <property type="project" value="InterPro"/>
</dbReference>
<evidence type="ECO:0000313" key="8">
    <source>
        <dbReference type="EMBL" id="KAI1720250.1"/>
    </source>
</evidence>
<dbReference type="AlphaFoldDB" id="A0AAD4R3K3"/>
<dbReference type="InterPro" id="IPR001128">
    <property type="entry name" value="Cyt_P450"/>
</dbReference>
<dbReference type="PANTHER" id="PTHR24291:SF128">
    <property type="entry name" value="CYTOCHROME P450"/>
    <property type="match status" value="1"/>
</dbReference>